<evidence type="ECO:0000313" key="3">
    <source>
        <dbReference type="Proteomes" id="UP000461443"/>
    </source>
</evidence>
<gene>
    <name evidence="2" type="ORF">GRH90_03155</name>
</gene>
<protein>
    <submittedName>
        <fullName evidence="2">Uncharacterized protein</fullName>
    </submittedName>
</protein>
<dbReference type="Proteomes" id="UP000461443">
    <property type="component" value="Unassembled WGS sequence"/>
</dbReference>
<proteinExistence type="predicted"/>
<name>A0A845SAH3_9GAMM</name>
<organism evidence="2 3">
    <name type="scientific">Acerihabitans arboris</name>
    <dbReference type="NCBI Taxonomy" id="2691583"/>
    <lineage>
        <taxon>Bacteria</taxon>
        <taxon>Pseudomonadati</taxon>
        <taxon>Pseudomonadota</taxon>
        <taxon>Gammaproteobacteria</taxon>
        <taxon>Enterobacterales</taxon>
        <taxon>Pectobacteriaceae</taxon>
        <taxon>Acerihabitans</taxon>
    </lineage>
</organism>
<sequence length="80" mass="8584">MAVYHPVWGQDAAVTRDPCGKGDATYIGFMPSGPLVEKIFADAVKDAGAWGNAPRHQPMRQDVGDGGQGKHGRQPVIHFI</sequence>
<dbReference type="RefSeq" id="WP_162364445.1">
    <property type="nucleotide sequence ID" value="NZ_WUBS01000002.1"/>
</dbReference>
<dbReference type="Gene3D" id="3.40.50.880">
    <property type="match status" value="1"/>
</dbReference>
<dbReference type="InterPro" id="IPR029062">
    <property type="entry name" value="Class_I_gatase-like"/>
</dbReference>
<feature type="region of interest" description="Disordered" evidence="1">
    <location>
        <begin position="51"/>
        <end position="80"/>
    </location>
</feature>
<reference evidence="2 3" key="2">
    <citation type="submission" date="2020-02" db="EMBL/GenBank/DDBJ databases">
        <title>The new genus of Enterobacteriales.</title>
        <authorList>
            <person name="Kim I.S."/>
        </authorList>
    </citation>
    <scope>NUCLEOTIDE SEQUENCE [LARGE SCALE GENOMIC DNA]</scope>
    <source>
        <strain evidence="2 3">SAP-6</strain>
    </source>
</reference>
<dbReference type="EMBL" id="WUBS01000002">
    <property type="protein sequence ID" value="NDL61760.1"/>
    <property type="molecule type" value="Genomic_DNA"/>
</dbReference>
<dbReference type="AlphaFoldDB" id="A0A845SAH3"/>
<evidence type="ECO:0000256" key="1">
    <source>
        <dbReference type="SAM" id="MobiDB-lite"/>
    </source>
</evidence>
<evidence type="ECO:0000313" key="2">
    <source>
        <dbReference type="EMBL" id="NDL61760.1"/>
    </source>
</evidence>
<keyword evidence="3" id="KW-1185">Reference proteome</keyword>
<comment type="caution">
    <text evidence="2">The sequence shown here is derived from an EMBL/GenBank/DDBJ whole genome shotgun (WGS) entry which is preliminary data.</text>
</comment>
<accession>A0A845SAH3</accession>
<reference evidence="2 3" key="1">
    <citation type="submission" date="2019-12" db="EMBL/GenBank/DDBJ databases">
        <authorList>
            <person name="Lee S.D."/>
        </authorList>
    </citation>
    <scope>NUCLEOTIDE SEQUENCE [LARGE SCALE GENOMIC DNA]</scope>
    <source>
        <strain evidence="2 3">SAP-6</strain>
    </source>
</reference>